<evidence type="ECO:0000256" key="6">
    <source>
        <dbReference type="ARBA" id="ARBA00023242"/>
    </source>
</evidence>
<dbReference type="GO" id="GO:0003700">
    <property type="term" value="F:DNA-binding transcription factor activity"/>
    <property type="evidence" value="ECO:0007669"/>
    <property type="project" value="InterPro"/>
</dbReference>
<evidence type="ECO:0000256" key="2">
    <source>
        <dbReference type="ARBA" id="ARBA00022473"/>
    </source>
</evidence>
<keyword evidence="11" id="KW-1185">Reference proteome</keyword>
<organism evidence="10 11">
    <name type="scientific">Liquidambar formosana</name>
    <name type="common">Formosan gum</name>
    <dbReference type="NCBI Taxonomy" id="63359"/>
    <lineage>
        <taxon>Eukaryota</taxon>
        <taxon>Viridiplantae</taxon>
        <taxon>Streptophyta</taxon>
        <taxon>Embryophyta</taxon>
        <taxon>Tracheophyta</taxon>
        <taxon>Spermatophyta</taxon>
        <taxon>Magnoliopsida</taxon>
        <taxon>eudicotyledons</taxon>
        <taxon>Gunneridae</taxon>
        <taxon>Pentapetalae</taxon>
        <taxon>Saxifragales</taxon>
        <taxon>Altingiaceae</taxon>
        <taxon>Liquidambar</taxon>
    </lineage>
</organism>
<evidence type="ECO:0000256" key="7">
    <source>
        <dbReference type="SAM" id="MobiDB-lite"/>
    </source>
</evidence>
<comment type="caution">
    <text evidence="10">The sequence shown here is derived from an EMBL/GenBank/DDBJ whole genome shotgun (WGS) entry which is preliminary data.</text>
</comment>
<evidence type="ECO:0000256" key="4">
    <source>
        <dbReference type="ARBA" id="ARBA00023125"/>
    </source>
</evidence>
<feature type="region of interest" description="Disordered" evidence="7">
    <location>
        <begin position="87"/>
        <end position="141"/>
    </location>
</feature>
<keyword evidence="3" id="KW-0805">Transcription regulation</keyword>
<feature type="domain" description="R" evidence="9">
    <location>
        <begin position="232"/>
        <end position="249"/>
    </location>
</feature>
<feature type="compositionally biased region" description="Polar residues" evidence="7">
    <location>
        <begin position="87"/>
        <end position="103"/>
    </location>
</feature>
<dbReference type="GO" id="GO:0043565">
    <property type="term" value="F:sequence-specific DNA binding"/>
    <property type="evidence" value="ECO:0007669"/>
    <property type="project" value="TreeGrafter"/>
</dbReference>
<comment type="subcellular location">
    <subcellularLocation>
        <location evidence="1">Nucleus</location>
    </subcellularLocation>
</comment>
<dbReference type="InterPro" id="IPR005333">
    <property type="entry name" value="Transcription_factor_TCP"/>
</dbReference>
<protein>
    <submittedName>
        <fullName evidence="10">Uncharacterized protein</fullName>
    </submittedName>
</protein>
<dbReference type="AlphaFoldDB" id="A0AAP0WV32"/>
<dbReference type="InterPro" id="IPR017888">
    <property type="entry name" value="CYC/TB1_R_domain"/>
</dbReference>
<proteinExistence type="predicted"/>
<keyword evidence="2" id="KW-0217">Developmental protein</keyword>
<evidence type="ECO:0000256" key="1">
    <source>
        <dbReference type="ARBA" id="ARBA00004123"/>
    </source>
</evidence>
<feature type="domain" description="TCP" evidence="8">
    <location>
        <begin position="129"/>
        <end position="187"/>
    </location>
</feature>
<feature type="compositionally biased region" description="Gly residues" evidence="7">
    <location>
        <begin position="199"/>
        <end position="218"/>
    </location>
</feature>
<feature type="region of interest" description="Disordered" evidence="7">
    <location>
        <begin position="198"/>
        <end position="306"/>
    </location>
</feature>
<evidence type="ECO:0000259" key="9">
    <source>
        <dbReference type="PROSITE" id="PS51370"/>
    </source>
</evidence>
<feature type="compositionally biased region" description="Low complexity" evidence="7">
    <location>
        <begin position="46"/>
        <end position="56"/>
    </location>
</feature>
<dbReference type="InterPro" id="IPR017887">
    <property type="entry name" value="TF_TCP_subgr"/>
</dbReference>
<name>A0AAP0WV32_LIQFO</name>
<feature type="compositionally biased region" description="Basic residues" evidence="7">
    <location>
        <begin position="112"/>
        <end position="135"/>
    </location>
</feature>
<gene>
    <name evidence="10" type="ORF">L1049_007189</name>
</gene>
<dbReference type="PANTHER" id="PTHR31072">
    <property type="entry name" value="TRANSCRIPTION FACTOR TCP4-RELATED"/>
    <property type="match status" value="1"/>
</dbReference>
<feature type="compositionally biased region" description="Basic and acidic residues" evidence="7">
    <location>
        <begin position="220"/>
        <end position="260"/>
    </location>
</feature>
<evidence type="ECO:0000259" key="8">
    <source>
        <dbReference type="PROSITE" id="PS51369"/>
    </source>
</evidence>
<dbReference type="GO" id="GO:0005634">
    <property type="term" value="C:nucleus"/>
    <property type="evidence" value="ECO:0007669"/>
    <property type="project" value="UniProtKB-SubCell"/>
</dbReference>
<evidence type="ECO:0000313" key="11">
    <source>
        <dbReference type="Proteomes" id="UP001415857"/>
    </source>
</evidence>
<sequence length="425" mass="46963">MLEAIPKLRPVGCNHESKMFSSSNSRNPFPYTDDEENPNSKHEQEPPSMFSHFPSPFLDNDDDLLVDHLMSQQHFLVAQAESGINVTTNTNEGTTSKAATATERTVKEAVPKKRSNGAKKQSPRKRTGKKDRHSKICTAQGLRDRRMRLSLQIARKFFDLQDMLGFDKASKTIEWLFTKSKAAIKELAGNLPQINKYSGSGGGKNETGNNGGQKGVGGSLKDKTNDRKSLAKESREKARARARERTMEKIMIRSLEKSKQCSDTNPNNLERGGSSSHYETGEESGSRSQEMNSSLEVAAEVEGPRTRSLEHQMATIGIIEKFLGMANTSRSPSIFDYSCNVAVSNGIISNNDFLAGLAGDWDMHKARIHSSYCAMTNLDPSTGNVQEQNLSSSFMPSSNICLQSQLLENQLSCNPLDANNNRSLF</sequence>
<reference evidence="10 11" key="1">
    <citation type="journal article" date="2024" name="Plant J.">
        <title>Genome sequences and population genomics reveal climatic adaptation and genomic divergence between two closely related sweetgum species.</title>
        <authorList>
            <person name="Xu W.Q."/>
            <person name="Ren C.Q."/>
            <person name="Zhang X.Y."/>
            <person name="Comes H.P."/>
            <person name="Liu X.H."/>
            <person name="Li Y.G."/>
            <person name="Kettle C.J."/>
            <person name="Jalonen R."/>
            <person name="Gaisberger H."/>
            <person name="Ma Y.Z."/>
            <person name="Qiu Y.X."/>
        </authorList>
    </citation>
    <scope>NUCLEOTIDE SEQUENCE [LARGE SCALE GENOMIC DNA]</scope>
    <source>
        <strain evidence="10">Hangzhou</strain>
    </source>
</reference>
<dbReference type="Proteomes" id="UP001415857">
    <property type="component" value="Unassembled WGS sequence"/>
</dbReference>
<dbReference type="PROSITE" id="PS51369">
    <property type="entry name" value="TCP"/>
    <property type="match status" value="1"/>
</dbReference>
<dbReference type="PANTHER" id="PTHR31072:SF87">
    <property type="entry name" value="TRANSCRIPTION FACTOR TCP12"/>
    <property type="match status" value="1"/>
</dbReference>
<keyword evidence="6" id="KW-0539">Nucleus</keyword>
<accession>A0AAP0WV32</accession>
<evidence type="ECO:0000313" key="10">
    <source>
        <dbReference type="EMBL" id="KAK9277643.1"/>
    </source>
</evidence>
<keyword evidence="5" id="KW-0804">Transcription</keyword>
<evidence type="ECO:0000256" key="3">
    <source>
        <dbReference type="ARBA" id="ARBA00023015"/>
    </source>
</evidence>
<dbReference type="PROSITE" id="PS51370">
    <property type="entry name" value="R"/>
    <property type="match status" value="1"/>
</dbReference>
<dbReference type="GO" id="GO:2000032">
    <property type="term" value="P:regulation of secondary shoot formation"/>
    <property type="evidence" value="ECO:0007669"/>
    <property type="project" value="TreeGrafter"/>
</dbReference>
<dbReference type="Pfam" id="PF03634">
    <property type="entry name" value="TCP"/>
    <property type="match status" value="1"/>
</dbReference>
<feature type="compositionally biased region" description="Polar residues" evidence="7">
    <location>
        <begin position="261"/>
        <end position="278"/>
    </location>
</feature>
<feature type="compositionally biased region" description="Polar residues" evidence="7">
    <location>
        <begin position="286"/>
        <end position="295"/>
    </location>
</feature>
<keyword evidence="4" id="KW-0238">DNA-binding</keyword>
<feature type="region of interest" description="Disordered" evidence="7">
    <location>
        <begin position="1"/>
        <end position="56"/>
    </location>
</feature>
<evidence type="ECO:0000256" key="5">
    <source>
        <dbReference type="ARBA" id="ARBA00023163"/>
    </source>
</evidence>
<dbReference type="EMBL" id="JBBPBK010000010">
    <property type="protein sequence ID" value="KAK9277643.1"/>
    <property type="molecule type" value="Genomic_DNA"/>
</dbReference>